<evidence type="ECO:0000313" key="1">
    <source>
        <dbReference type="EnsemblPlants" id="AVESA.00010b.r2.5DG0944410.1.CDS"/>
    </source>
</evidence>
<sequence length="349" mass="36557">MDYTAAPPPAADPHPAYAHPYAYPYTYPVYHQPDPAAAASAASSSSYYYANPTDTQAQYNPYATYQYYGAPAVDTGGSGLAEYYFTAGEASQAPAVSAAQAAPAATGRQTRKNFGFDPQRYAQVAAAKAPNGMAPTAAATVMNHAQWNAHFGHPLPRNATRKFLKKTPNAPVQPLTCEVCKIQCDTMDVLVIHKTGKKHKKNLNKLQDAITPKPANPPNSAVGANPPNVAVEANPPNSAVGANPLNSAAGPNPPNSAAGANPAATAAVAGGVMPVVQPKKKKSSTATPGDLEVKKRRVLDAGAAQGEVKICAVCNVVVNSQKVYEFHISGQKHKANVQKQQQAQLQHVA</sequence>
<dbReference type="Proteomes" id="UP001732700">
    <property type="component" value="Chromosome 5D"/>
</dbReference>
<reference evidence="1" key="1">
    <citation type="submission" date="2021-05" db="EMBL/GenBank/DDBJ databases">
        <authorList>
            <person name="Scholz U."/>
            <person name="Mascher M."/>
            <person name="Fiebig A."/>
        </authorList>
    </citation>
    <scope>NUCLEOTIDE SEQUENCE [LARGE SCALE GENOMIC DNA]</scope>
</reference>
<proteinExistence type="predicted"/>
<name>A0ACD5YDV5_AVESA</name>
<protein>
    <submittedName>
        <fullName evidence="1">Uncharacterized protein</fullName>
    </submittedName>
</protein>
<evidence type="ECO:0000313" key="2">
    <source>
        <dbReference type="Proteomes" id="UP001732700"/>
    </source>
</evidence>
<accession>A0ACD5YDV5</accession>
<dbReference type="EnsemblPlants" id="AVESA.00010b.r2.5DG0944410.1">
    <property type="protein sequence ID" value="AVESA.00010b.r2.5DG0944410.1.CDS"/>
    <property type="gene ID" value="AVESA.00010b.r2.5DG0944410"/>
</dbReference>
<keyword evidence="2" id="KW-1185">Reference proteome</keyword>
<organism evidence="1 2">
    <name type="scientific">Avena sativa</name>
    <name type="common">Oat</name>
    <dbReference type="NCBI Taxonomy" id="4498"/>
    <lineage>
        <taxon>Eukaryota</taxon>
        <taxon>Viridiplantae</taxon>
        <taxon>Streptophyta</taxon>
        <taxon>Embryophyta</taxon>
        <taxon>Tracheophyta</taxon>
        <taxon>Spermatophyta</taxon>
        <taxon>Magnoliopsida</taxon>
        <taxon>Liliopsida</taxon>
        <taxon>Poales</taxon>
        <taxon>Poaceae</taxon>
        <taxon>BOP clade</taxon>
        <taxon>Pooideae</taxon>
        <taxon>Poodae</taxon>
        <taxon>Poeae</taxon>
        <taxon>Poeae Chloroplast Group 1 (Aveneae type)</taxon>
        <taxon>Aveninae</taxon>
        <taxon>Avena</taxon>
    </lineage>
</organism>
<reference evidence="1" key="2">
    <citation type="submission" date="2025-09" db="UniProtKB">
        <authorList>
            <consortium name="EnsemblPlants"/>
        </authorList>
    </citation>
    <scope>IDENTIFICATION</scope>
</reference>